<evidence type="ECO:0000313" key="4">
    <source>
        <dbReference type="Proteomes" id="UP000639772"/>
    </source>
</evidence>
<dbReference type="EMBL" id="JADCNM010000556">
    <property type="protein sequence ID" value="KAG0446674.1"/>
    <property type="molecule type" value="Genomic_DNA"/>
</dbReference>
<name>A0A835P533_VANPL</name>
<keyword evidence="3" id="KW-1185">Reference proteome</keyword>
<dbReference type="EMBL" id="JADCNL010000555">
    <property type="protein sequence ID" value="KAG0446728.1"/>
    <property type="molecule type" value="Genomic_DNA"/>
</dbReference>
<evidence type="ECO:0000313" key="3">
    <source>
        <dbReference type="Proteomes" id="UP000636800"/>
    </source>
</evidence>
<reference evidence="3 4" key="1">
    <citation type="journal article" date="2020" name="Nat. Food">
        <title>A phased Vanilla planifolia genome enables genetic improvement of flavour and production.</title>
        <authorList>
            <person name="Hasing T."/>
            <person name="Tang H."/>
            <person name="Brym M."/>
            <person name="Khazi F."/>
            <person name="Huang T."/>
            <person name="Chambers A.H."/>
        </authorList>
    </citation>
    <scope>NUCLEOTIDE SEQUENCE [LARGE SCALE GENOMIC DNA]</scope>
    <source>
        <tissue evidence="1">Leaf</tissue>
    </source>
</reference>
<gene>
    <name evidence="2" type="ORF">HPP92_028688</name>
    <name evidence="1" type="ORF">HPP92_028703</name>
</gene>
<dbReference type="Proteomes" id="UP000639772">
    <property type="component" value="Unassembled WGS sequence"/>
</dbReference>
<dbReference type="AlphaFoldDB" id="A0A835P533"/>
<comment type="caution">
    <text evidence="1">The sequence shown here is derived from an EMBL/GenBank/DDBJ whole genome shotgun (WGS) entry which is preliminary data.</text>
</comment>
<evidence type="ECO:0000313" key="2">
    <source>
        <dbReference type="EMBL" id="KAG0446728.1"/>
    </source>
</evidence>
<accession>A0A835P533</accession>
<protein>
    <submittedName>
        <fullName evidence="1">Uncharacterized protein</fullName>
    </submittedName>
</protein>
<evidence type="ECO:0000313" key="1">
    <source>
        <dbReference type="EMBL" id="KAG0446674.1"/>
    </source>
</evidence>
<dbReference type="Proteomes" id="UP000636800">
    <property type="component" value="Unassembled WGS sequence"/>
</dbReference>
<sequence>MRLTKVIQIKESEVEISEKSCRKRPSEAKSIMAAKKRIPPVKYSLNDLVPGSRRRISLGSGFGGKSVP</sequence>
<proteinExistence type="predicted"/>
<organism evidence="1 4">
    <name type="scientific">Vanilla planifolia</name>
    <name type="common">Vanilla</name>
    <dbReference type="NCBI Taxonomy" id="51239"/>
    <lineage>
        <taxon>Eukaryota</taxon>
        <taxon>Viridiplantae</taxon>
        <taxon>Streptophyta</taxon>
        <taxon>Embryophyta</taxon>
        <taxon>Tracheophyta</taxon>
        <taxon>Spermatophyta</taxon>
        <taxon>Magnoliopsida</taxon>
        <taxon>Liliopsida</taxon>
        <taxon>Asparagales</taxon>
        <taxon>Orchidaceae</taxon>
        <taxon>Vanilloideae</taxon>
        <taxon>Vanilleae</taxon>
        <taxon>Vanilla</taxon>
    </lineage>
</organism>